<organism evidence="1 2">
    <name type="scientific">Cichorium intybus</name>
    <name type="common">Chicory</name>
    <dbReference type="NCBI Taxonomy" id="13427"/>
    <lineage>
        <taxon>Eukaryota</taxon>
        <taxon>Viridiplantae</taxon>
        <taxon>Streptophyta</taxon>
        <taxon>Embryophyta</taxon>
        <taxon>Tracheophyta</taxon>
        <taxon>Spermatophyta</taxon>
        <taxon>Magnoliopsida</taxon>
        <taxon>eudicotyledons</taxon>
        <taxon>Gunneridae</taxon>
        <taxon>Pentapetalae</taxon>
        <taxon>asterids</taxon>
        <taxon>campanulids</taxon>
        <taxon>Asterales</taxon>
        <taxon>Asteraceae</taxon>
        <taxon>Cichorioideae</taxon>
        <taxon>Cichorieae</taxon>
        <taxon>Cichoriinae</taxon>
        <taxon>Cichorium</taxon>
    </lineage>
</organism>
<sequence length="274" mass="30656">MSTSSSIGGLNIELVLYAYLEKLKWEICSVEVENAQLSGQVEHPMKGYFEDLNSQIKKKKAMLKSLEDLKYTLKRCEGVTVLKQHANKVAHLNNRLIRIKVGSFSYVSEGLLLGQLHGNRFTITLRGIYVFLHLCTEVVADSADTVKAIAYALGKHGFISYFAYTQTNQHRYAINDCHKTIAIDPNYSNAYSRLGFTYYAQGNYRDAIHKGFKKDLTINQFSKNLTDRIFTFSNSKRGRAAEVQIQNVADPPSAYDTEIGDNIEGGCGPTGTSV</sequence>
<gene>
    <name evidence="1" type="ORF">L2E82_28208</name>
</gene>
<evidence type="ECO:0000313" key="2">
    <source>
        <dbReference type="Proteomes" id="UP001055811"/>
    </source>
</evidence>
<name>A0ACB9CV57_CICIN</name>
<accession>A0ACB9CV57</accession>
<keyword evidence="2" id="KW-1185">Reference proteome</keyword>
<proteinExistence type="predicted"/>
<evidence type="ECO:0000313" key="1">
    <source>
        <dbReference type="EMBL" id="KAI3738187.1"/>
    </source>
</evidence>
<dbReference type="Proteomes" id="UP001055811">
    <property type="component" value="Linkage Group LG05"/>
</dbReference>
<reference evidence="2" key="1">
    <citation type="journal article" date="2022" name="Mol. Ecol. Resour.">
        <title>The genomes of chicory, endive, great burdock and yacon provide insights into Asteraceae palaeo-polyploidization history and plant inulin production.</title>
        <authorList>
            <person name="Fan W."/>
            <person name="Wang S."/>
            <person name="Wang H."/>
            <person name="Wang A."/>
            <person name="Jiang F."/>
            <person name="Liu H."/>
            <person name="Zhao H."/>
            <person name="Xu D."/>
            <person name="Zhang Y."/>
        </authorList>
    </citation>
    <scope>NUCLEOTIDE SEQUENCE [LARGE SCALE GENOMIC DNA]</scope>
    <source>
        <strain evidence="2">cv. Punajuju</strain>
    </source>
</reference>
<dbReference type="EMBL" id="CM042013">
    <property type="protein sequence ID" value="KAI3738187.1"/>
    <property type="molecule type" value="Genomic_DNA"/>
</dbReference>
<reference evidence="1 2" key="2">
    <citation type="journal article" date="2022" name="Mol. Ecol. Resour.">
        <title>The genomes of chicory, endive, great burdock and yacon provide insights into Asteraceae paleo-polyploidization history and plant inulin production.</title>
        <authorList>
            <person name="Fan W."/>
            <person name="Wang S."/>
            <person name="Wang H."/>
            <person name="Wang A."/>
            <person name="Jiang F."/>
            <person name="Liu H."/>
            <person name="Zhao H."/>
            <person name="Xu D."/>
            <person name="Zhang Y."/>
        </authorList>
    </citation>
    <scope>NUCLEOTIDE SEQUENCE [LARGE SCALE GENOMIC DNA]</scope>
    <source>
        <strain evidence="2">cv. Punajuju</strain>
        <tissue evidence="1">Leaves</tissue>
    </source>
</reference>
<protein>
    <submittedName>
        <fullName evidence="1">Uncharacterized protein</fullName>
    </submittedName>
</protein>
<comment type="caution">
    <text evidence="1">The sequence shown here is derived from an EMBL/GenBank/DDBJ whole genome shotgun (WGS) entry which is preliminary data.</text>
</comment>